<protein>
    <submittedName>
        <fullName evidence="2">BZIP domain-containing protein</fullName>
    </submittedName>
</protein>
<name>A0AC34RIR1_9BILA</name>
<evidence type="ECO:0000313" key="1">
    <source>
        <dbReference type="Proteomes" id="UP000887576"/>
    </source>
</evidence>
<organism evidence="1 2">
    <name type="scientific">Panagrolaimus sp. JU765</name>
    <dbReference type="NCBI Taxonomy" id="591449"/>
    <lineage>
        <taxon>Eukaryota</taxon>
        <taxon>Metazoa</taxon>
        <taxon>Ecdysozoa</taxon>
        <taxon>Nematoda</taxon>
        <taxon>Chromadorea</taxon>
        <taxon>Rhabditida</taxon>
        <taxon>Tylenchina</taxon>
        <taxon>Panagrolaimomorpha</taxon>
        <taxon>Panagrolaimoidea</taxon>
        <taxon>Panagrolaimidae</taxon>
        <taxon>Panagrolaimus</taxon>
    </lineage>
</organism>
<sequence>MNSPGSSEIDEKKSAENSESFLLNGCVDQLRVALGTPPILTTFFLNRERSNTYFKKKNWQLNTTYLYLALILGQHFFPIPTIISSDPKFKSNMYANQVIEEDQSFMAGKFPASPNNDFFNPRFRWRNDAELASYAWSNYGKFQEPQVNMLMTESRIAMPNRLGGCSSDGSGSGSCSVTSRDPSLLDYDMIDVSWRYDIEREKNMAPELNYRNTHQNMYDEQYERDLQVLHDKGFMTTLTSEESNRYEELAKAQYADFYHTVARPDKVSAGCTLTDISNSRPSCSFDKPAMSGFVENKLQSTARPTFDNITMAYMPEEQPSAFVPNHYNEDEQISATIMIAEDDYLEYFNSTQVIQDLSTAAVEQGQDSFEAVFHKIVDGRQDANIDTEFSPFDEPLPFLIDDTFFDGPEFVDSSKSLQLNTQTKERSVSPSSGFVSGSERSCSPEAGSFNDYRLHGKLIPDTRDVDDDESGDKFQRRRGRQSKDNDLVKKYNLPATAEELAGMSHKALQRLLKDPTLNESQKSLIKKIRRRGRNKEAARKCRERRVTTTPDSSSRFVCYSCQMLLASCAFNYLFLTSVISFFYIELEYD</sequence>
<dbReference type="Proteomes" id="UP000887576">
    <property type="component" value="Unplaced"/>
</dbReference>
<dbReference type="WBParaSite" id="JU765_v2.g7249.t2">
    <property type="protein sequence ID" value="JU765_v2.g7249.t2"/>
    <property type="gene ID" value="JU765_v2.g7249"/>
</dbReference>
<proteinExistence type="predicted"/>
<reference evidence="2" key="1">
    <citation type="submission" date="2022-11" db="UniProtKB">
        <authorList>
            <consortium name="WormBaseParasite"/>
        </authorList>
    </citation>
    <scope>IDENTIFICATION</scope>
</reference>
<accession>A0AC34RIR1</accession>
<evidence type="ECO:0000313" key="2">
    <source>
        <dbReference type="WBParaSite" id="JU765_v2.g7249.t2"/>
    </source>
</evidence>